<proteinExistence type="predicted"/>
<dbReference type="Pfam" id="PF13271">
    <property type="entry name" value="DUF4062"/>
    <property type="match status" value="1"/>
</dbReference>
<feature type="compositionally biased region" description="Polar residues" evidence="2">
    <location>
        <begin position="515"/>
        <end position="541"/>
    </location>
</feature>
<dbReference type="PANTHER" id="PTHR19860:SF42">
    <property type="entry name" value="RING-TYPE DOMAIN-CONTAINING PROTEIN"/>
    <property type="match status" value="1"/>
</dbReference>
<evidence type="ECO:0000313" key="6">
    <source>
        <dbReference type="Proteomes" id="UP000594262"/>
    </source>
</evidence>
<dbReference type="RefSeq" id="XP_066916513.1">
    <property type="nucleotide sequence ID" value="XM_067060412.1"/>
</dbReference>
<dbReference type="OrthoDB" id="2325716at2759"/>
<keyword evidence="1" id="KW-0677">Repeat</keyword>
<evidence type="ECO:0000259" key="3">
    <source>
        <dbReference type="Pfam" id="PF13271"/>
    </source>
</evidence>
<evidence type="ECO:0000313" key="5">
    <source>
        <dbReference type="EnsemblMetazoa" id="CLYHEMP011175.1"/>
    </source>
</evidence>
<feature type="compositionally biased region" description="Basic and acidic residues" evidence="2">
    <location>
        <begin position="398"/>
        <end position="407"/>
    </location>
</feature>
<name>A0A7M5UJT9_9CNID</name>
<keyword evidence="6" id="KW-1185">Reference proteome</keyword>
<dbReference type="InterPro" id="IPR027417">
    <property type="entry name" value="P-loop_NTPase"/>
</dbReference>
<dbReference type="InterPro" id="IPR056884">
    <property type="entry name" value="NPHP3-like_N"/>
</dbReference>
<feature type="compositionally biased region" description="Polar residues" evidence="2">
    <location>
        <begin position="478"/>
        <end position="487"/>
    </location>
</feature>
<dbReference type="SUPFAM" id="SSF52540">
    <property type="entry name" value="P-loop containing nucleoside triphosphate hydrolases"/>
    <property type="match status" value="1"/>
</dbReference>
<dbReference type="PANTHER" id="PTHR19860">
    <property type="entry name" value="DDB1- AND CUL4-ASSOCIATED FACTOR 12-RELATED"/>
    <property type="match status" value="1"/>
</dbReference>
<feature type="compositionally biased region" description="Low complexity" evidence="2">
    <location>
        <begin position="488"/>
        <end position="499"/>
    </location>
</feature>
<dbReference type="Pfam" id="PF24883">
    <property type="entry name" value="NPHP3_N"/>
    <property type="match status" value="1"/>
</dbReference>
<feature type="domain" description="DUF4062" evidence="3">
    <location>
        <begin position="602"/>
        <end position="692"/>
    </location>
</feature>
<dbReference type="GeneID" id="136803696"/>
<feature type="region of interest" description="Disordered" evidence="2">
    <location>
        <begin position="86"/>
        <end position="337"/>
    </location>
</feature>
<feature type="compositionally biased region" description="Low complexity" evidence="2">
    <location>
        <begin position="462"/>
        <end position="477"/>
    </location>
</feature>
<dbReference type="InterPro" id="IPR051191">
    <property type="entry name" value="DCAF12"/>
</dbReference>
<feature type="domain" description="Nephrocystin 3-like N-terminal" evidence="4">
    <location>
        <begin position="866"/>
        <end position="976"/>
    </location>
</feature>
<accession>A0A7M5UJT9</accession>
<dbReference type="Gene3D" id="3.40.50.300">
    <property type="entry name" value="P-loop containing nucleotide triphosphate hydrolases"/>
    <property type="match status" value="1"/>
</dbReference>
<feature type="region of interest" description="Disordered" evidence="2">
    <location>
        <begin position="377"/>
        <end position="407"/>
    </location>
</feature>
<dbReference type="EnsemblMetazoa" id="CLYHEMT011175.1">
    <property type="protein sequence ID" value="CLYHEMP011175.1"/>
    <property type="gene ID" value="CLYHEMG011175"/>
</dbReference>
<sequence>MSSITRPVDIFEYHSSLIDSHNEQIDHTGYGYSHGNHDSSKQTKSVLDDDLSLKAVSRIPQRRNSNIIGEKFHNLFDSLKRRSRRSSFNDVNHNNDNLKQSGHGGGHGNVLADHNDNLKQSGHGGGHGNVLADHNDNLKQSGHGGGHGNVLADHNDNLKQSGHGGGHGNVLADHNDNLKQSGHGGGHGNVLADHNDNLKQSGHGGGHGNVLADHNDNLKQSGHGGGHGNVLADHNDNLKQSGHGGGHGNVLADHNDNLKQSGPGGGHGNILTDHNDNLKQSGHGGGHGNVLADHNDNLKQSGHGGGHGNVLSDHSDNLKQSGHGGGHGNVLADHNGDSMQSGLKIIESGYNSSNNIDSNDNISPENEMDRIFNSVQAQHDQVEPIRKLKGSSSFRRQPRFDEGDMEKVPDALQVPVIVIEDVDEILVDQSETKDLSDSQSDESILSDNQSNDKKEMDCVTTSQSNEEAANNNRSNQSTTSDNQSDAGTSSNNQSNSATNRPDQSNNNEKKEDAPPNQSKDSNFPTIQSHKGCLPNSQSNNIANQTIQSNDDIHATDQSDHEISEVDVLVNRTWDTINVSIPRFLEKYQNLPKRPSTEWKTIRIFISSTFTDFFVEREIIIKRIMPELQEWADKLKVRIVECDLRWGVPANTDFKETIGIMMDELDRCIEETNGKPFFVCLLGDRYGWVPTRKYVSQDIINQFDWVYPTSMTHMEIIHGALRTNSQNALFMMREPSSLEGIPESYQPLYRDRSLLAKQSIKRLKSELRNTFPGQTFDYSSEVAGVDKLTKKVAFNHLEDFEEIVIKFLKEKIHDYIKENFENETECLTTSQDIFIQKRGEFLLGRDKELRMLQEFSDAEMCDDDLDAAQRVLFVVAPSGMGKSSLMARYVQQLQKDGIPCAWNFTSSSQRTTSSSSVLQHLCETLGRILKVKLPQTGDQLIHDYNALKNYFEKLLKEISKKHPGFIIIIDAINQFKDNWGRSGAWLPLPSDELNIKYVISTTPNTQDNNFSILMQKFFKISETFILPGLNKATRKQMIQTYFSKFNKTLDEEQSEIIVSLPEAFSPLFLTIACEETRIFGIFENLTKHVKKLPGKIPDLISFVFKRLMKEDETHLVEPTLCLIYCSNSGLTESELRKLLAPLYDDQSFVELLPKMHWVKIYRQLKSFLISTSNGKDEIFYFFHSSVEEVVKQMQLYDEDYEIDWHHKLANHFIKSSENNFRTSDTILYHLVKGQMRDEIRAFFRNDPRSLRIGHARKSLVLKTFRCTMRTTIHDASLYVCRQCDITKKLHPSSVLSAAESCLLCGQSIKHEIRFDEKSSSNFVGLNLIDRAARVCQLHATREQMLSRLVQAHSTFLLPCYSCERKFMPQTMVALKCCNLCRMNGNSCIEFNV</sequence>
<reference evidence="5" key="1">
    <citation type="submission" date="2021-01" db="UniProtKB">
        <authorList>
            <consortium name="EnsemblMetazoa"/>
        </authorList>
    </citation>
    <scope>IDENTIFICATION</scope>
</reference>
<evidence type="ECO:0000259" key="4">
    <source>
        <dbReference type="Pfam" id="PF24883"/>
    </source>
</evidence>
<evidence type="ECO:0008006" key="7">
    <source>
        <dbReference type="Google" id="ProtNLM"/>
    </source>
</evidence>
<feature type="compositionally biased region" description="Polar residues" evidence="2">
    <location>
        <begin position="437"/>
        <end position="449"/>
    </location>
</feature>
<evidence type="ECO:0000256" key="1">
    <source>
        <dbReference type="ARBA" id="ARBA00022737"/>
    </source>
</evidence>
<dbReference type="Proteomes" id="UP000594262">
    <property type="component" value="Unplaced"/>
</dbReference>
<organism evidence="5 6">
    <name type="scientific">Clytia hemisphaerica</name>
    <dbReference type="NCBI Taxonomy" id="252671"/>
    <lineage>
        <taxon>Eukaryota</taxon>
        <taxon>Metazoa</taxon>
        <taxon>Cnidaria</taxon>
        <taxon>Hydrozoa</taxon>
        <taxon>Hydroidolina</taxon>
        <taxon>Leptothecata</taxon>
        <taxon>Obeliida</taxon>
        <taxon>Clytiidae</taxon>
        <taxon>Clytia</taxon>
    </lineage>
</organism>
<evidence type="ECO:0000256" key="2">
    <source>
        <dbReference type="SAM" id="MobiDB-lite"/>
    </source>
</evidence>
<dbReference type="GO" id="GO:0080008">
    <property type="term" value="C:Cul4-RING E3 ubiquitin ligase complex"/>
    <property type="evidence" value="ECO:0007669"/>
    <property type="project" value="TreeGrafter"/>
</dbReference>
<feature type="compositionally biased region" description="Polar residues" evidence="2">
    <location>
        <begin position="86"/>
        <end position="100"/>
    </location>
</feature>
<feature type="region of interest" description="Disordered" evidence="2">
    <location>
        <begin position="430"/>
        <end position="541"/>
    </location>
</feature>
<dbReference type="InterPro" id="IPR025139">
    <property type="entry name" value="DUF4062"/>
</dbReference>
<protein>
    <recommendedName>
        <fullName evidence="7">DUF4062 domain-containing protein</fullName>
    </recommendedName>
</protein>